<dbReference type="Pfam" id="PF04790">
    <property type="entry name" value="Sarcoglycan_1"/>
    <property type="match status" value="1"/>
</dbReference>
<dbReference type="Proteomes" id="UP000663881">
    <property type="component" value="Unassembled WGS sequence"/>
</dbReference>
<evidence type="ECO:0000313" key="22">
    <source>
        <dbReference type="EMBL" id="CAF3936646.1"/>
    </source>
</evidence>
<evidence type="ECO:0000256" key="15">
    <source>
        <dbReference type="ARBA" id="ARBA00026041"/>
    </source>
</evidence>
<protein>
    <recommendedName>
        <fullName evidence="5">Beta-sarcoglycan</fullName>
    </recommendedName>
</protein>
<feature type="transmembrane region" description="Helical" evidence="16">
    <location>
        <begin position="42"/>
        <end position="68"/>
    </location>
</feature>
<keyword evidence="11 16" id="KW-0472">Membrane</keyword>
<dbReference type="Proteomes" id="UP000663891">
    <property type="component" value="Unassembled WGS sequence"/>
</dbReference>
<evidence type="ECO:0000256" key="3">
    <source>
        <dbReference type="ARBA" id="ARBA00004274"/>
    </source>
</evidence>
<keyword evidence="14" id="KW-0206">Cytoskeleton</keyword>
<evidence type="ECO:0000313" key="20">
    <source>
        <dbReference type="EMBL" id="CAF3578355.1"/>
    </source>
</evidence>
<dbReference type="PANTHER" id="PTHR21142:SF2">
    <property type="entry name" value="BETA-SARCOGLYCAN"/>
    <property type="match status" value="1"/>
</dbReference>
<keyword evidence="13" id="KW-0325">Glycoprotein</keyword>
<comment type="function">
    <text evidence="1">Component of the sarcoglycan complex, a subcomplex of the dystrophin-glycoprotein complex which forms a link between the F-actin cytoskeleton and the extracellular matrix.</text>
</comment>
<evidence type="ECO:0000256" key="4">
    <source>
        <dbReference type="ARBA" id="ARBA00007574"/>
    </source>
</evidence>
<evidence type="ECO:0000256" key="6">
    <source>
        <dbReference type="ARBA" id="ARBA00022475"/>
    </source>
</evidence>
<dbReference type="EMBL" id="CAJOAY010002262">
    <property type="protein sequence ID" value="CAF3936646.1"/>
    <property type="molecule type" value="Genomic_DNA"/>
</dbReference>
<name>A0A819JXF9_9BILA</name>
<dbReference type="Proteomes" id="UP000663860">
    <property type="component" value="Unassembled WGS sequence"/>
</dbReference>
<evidence type="ECO:0000256" key="2">
    <source>
        <dbReference type="ARBA" id="ARBA00004245"/>
    </source>
</evidence>
<dbReference type="EMBL" id="CAJNOG010000207">
    <property type="protein sequence ID" value="CAF1075789.1"/>
    <property type="molecule type" value="Genomic_DNA"/>
</dbReference>
<evidence type="ECO:0000256" key="10">
    <source>
        <dbReference type="ARBA" id="ARBA00022989"/>
    </source>
</evidence>
<dbReference type="PANTHER" id="PTHR21142">
    <property type="entry name" value="SARCOGLYCANS"/>
    <property type="match status" value="1"/>
</dbReference>
<evidence type="ECO:0000256" key="5">
    <source>
        <dbReference type="ARBA" id="ARBA00015329"/>
    </source>
</evidence>
<dbReference type="EMBL" id="CAJNON010000135">
    <property type="protein sequence ID" value="CAF1016693.1"/>
    <property type="molecule type" value="Genomic_DNA"/>
</dbReference>
<gene>
    <name evidence="19" type="ORF">IZO911_LOCUS27184</name>
    <name evidence="18" type="ORF">JYZ213_LOCUS20014</name>
    <name evidence="21" type="ORF">KXQ929_LOCUS20302</name>
    <name evidence="22" type="ORF">OKA104_LOCUS26138</name>
    <name evidence="20" type="ORF">OXD698_LOCUS5276</name>
    <name evidence="17" type="ORF">VCS650_LOCUS15566</name>
</gene>
<dbReference type="InterPro" id="IPR006875">
    <property type="entry name" value="Sarcoglycan"/>
</dbReference>
<sequence length="291" mass="33610">MDLCRSDGRRRLSVTLDAGYVSVAQNDICLTSKIAGLHGKKLICVTYGIIVLFLISFINLICLLWFIYKLNLSLFDINGSKIFQFDKINQQMTFYRRVTCKEPVYITKANHTSQIDLLTDKQMDICGEQNSILFDDDQILLNTDNLYFKNNISIDFTNVHAYKFDNNIETRVHLSQLNSEYIHHKHMNITATNQLTLSSAKHIFSKSQNLILQTSSYNRRSVLRFNNHPNTLKKTSRGNLHFKTNSIYFDLPRFGLLANNHRSESGVYRICICNTTFLFLRSVAQQPCPLC</sequence>
<dbReference type="EMBL" id="CAJOAZ010000212">
    <property type="protein sequence ID" value="CAF3578355.1"/>
    <property type="molecule type" value="Genomic_DNA"/>
</dbReference>
<dbReference type="Proteomes" id="UP000663845">
    <property type="component" value="Unassembled WGS sequence"/>
</dbReference>
<evidence type="ECO:0000256" key="7">
    <source>
        <dbReference type="ARBA" id="ARBA00022490"/>
    </source>
</evidence>
<dbReference type="EMBL" id="CAJNOE010000365">
    <property type="protein sequence ID" value="CAF1176148.1"/>
    <property type="molecule type" value="Genomic_DNA"/>
</dbReference>
<evidence type="ECO:0000256" key="1">
    <source>
        <dbReference type="ARBA" id="ARBA00002860"/>
    </source>
</evidence>
<evidence type="ECO:0000256" key="12">
    <source>
        <dbReference type="ARBA" id="ARBA00023157"/>
    </source>
</evidence>
<evidence type="ECO:0000256" key="11">
    <source>
        <dbReference type="ARBA" id="ARBA00023136"/>
    </source>
</evidence>
<keyword evidence="9" id="KW-0735">Signal-anchor</keyword>
<evidence type="ECO:0000256" key="8">
    <source>
        <dbReference type="ARBA" id="ARBA00022692"/>
    </source>
</evidence>
<keyword evidence="12" id="KW-1015">Disulfide bond</keyword>
<dbReference type="GO" id="GO:0016012">
    <property type="term" value="C:sarcoglycan complex"/>
    <property type="evidence" value="ECO:0007669"/>
    <property type="project" value="InterPro"/>
</dbReference>
<comment type="caution">
    <text evidence="22">The sequence shown here is derived from an EMBL/GenBank/DDBJ whole genome shotgun (WGS) entry which is preliminary data.</text>
</comment>
<dbReference type="EMBL" id="CAJOBB010001419">
    <property type="protein sequence ID" value="CAF3854686.1"/>
    <property type="molecule type" value="Genomic_DNA"/>
</dbReference>
<dbReference type="OrthoDB" id="9997907at2759"/>
<evidence type="ECO:0000313" key="19">
    <source>
        <dbReference type="EMBL" id="CAF1176148.1"/>
    </source>
</evidence>
<keyword evidence="6" id="KW-1003">Cell membrane</keyword>
<organism evidence="22 23">
    <name type="scientific">Adineta steineri</name>
    <dbReference type="NCBI Taxonomy" id="433720"/>
    <lineage>
        <taxon>Eukaryota</taxon>
        <taxon>Metazoa</taxon>
        <taxon>Spiralia</taxon>
        <taxon>Gnathifera</taxon>
        <taxon>Rotifera</taxon>
        <taxon>Eurotatoria</taxon>
        <taxon>Bdelloidea</taxon>
        <taxon>Adinetida</taxon>
        <taxon>Adinetidae</taxon>
        <taxon>Adineta</taxon>
    </lineage>
</organism>
<evidence type="ECO:0000256" key="9">
    <source>
        <dbReference type="ARBA" id="ARBA00022968"/>
    </source>
</evidence>
<evidence type="ECO:0000256" key="16">
    <source>
        <dbReference type="SAM" id="Phobius"/>
    </source>
</evidence>
<comment type="subcellular location">
    <subcellularLocation>
        <location evidence="3">Cell membrane</location>
        <location evidence="3">Sarcolemma</location>
        <topology evidence="3">Single-pass type II membrane protein</topology>
    </subcellularLocation>
    <subcellularLocation>
        <location evidence="2">Cytoplasm</location>
        <location evidence="2">Cytoskeleton</location>
    </subcellularLocation>
</comment>
<keyword evidence="8 16" id="KW-0812">Transmembrane</keyword>
<reference evidence="22" key="1">
    <citation type="submission" date="2021-02" db="EMBL/GenBank/DDBJ databases">
        <authorList>
            <person name="Nowell W R."/>
        </authorList>
    </citation>
    <scope>NUCLEOTIDE SEQUENCE</scope>
</reference>
<keyword evidence="10 16" id="KW-1133">Transmembrane helix</keyword>
<dbReference type="InterPro" id="IPR027659">
    <property type="entry name" value="Sgcb"/>
</dbReference>
<accession>A0A819JXF9</accession>
<dbReference type="GO" id="GO:0005856">
    <property type="term" value="C:cytoskeleton"/>
    <property type="evidence" value="ECO:0007669"/>
    <property type="project" value="UniProtKB-SubCell"/>
</dbReference>
<proteinExistence type="inferred from homology"/>
<comment type="subunit">
    <text evidence="15">Cross-link to form 2 major subcomplexes: one consisting of SGCB, SGCD and SGCG and the other consisting of SGCB and SGCD. The association between SGCB and SGCG is particularly strong while SGCA is loosely associated with the other sarcoglycans.</text>
</comment>
<comment type="similarity">
    <text evidence="4">Belongs to the sarcoglycan beta/delta/gamma/zeta family.</text>
</comment>
<evidence type="ECO:0000313" key="23">
    <source>
        <dbReference type="Proteomes" id="UP000663881"/>
    </source>
</evidence>
<evidence type="ECO:0000313" key="21">
    <source>
        <dbReference type="EMBL" id="CAF3854686.1"/>
    </source>
</evidence>
<keyword evidence="7" id="KW-0963">Cytoplasm</keyword>
<evidence type="ECO:0000313" key="18">
    <source>
        <dbReference type="EMBL" id="CAF1075789.1"/>
    </source>
</evidence>
<dbReference type="Proteomes" id="UP000663868">
    <property type="component" value="Unassembled WGS sequence"/>
</dbReference>
<dbReference type="Proteomes" id="UP000663844">
    <property type="component" value="Unassembled WGS sequence"/>
</dbReference>
<dbReference type="GO" id="GO:0007517">
    <property type="term" value="P:muscle organ development"/>
    <property type="evidence" value="ECO:0007669"/>
    <property type="project" value="InterPro"/>
</dbReference>
<dbReference type="AlphaFoldDB" id="A0A819JXF9"/>
<evidence type="ECO:0000313" key="17">
    <source>
        <dbReference type="EMBL" id="CAF1016693.1"/>
    </source>
</evidence>
<evidence type="ECO:0000256" key="14">
    <source>
        <dbReference type="ARBA" id="ARBA00023212"/>
    </source>
</evidence>
<dbReference type="GO" id="GO:0042383">
    <property type="term" value="C:sarcolemma"/>
    <property type="evidence" value="ECO:0007669"/>
    <property type="project" value="UniProtKB-SubCell"/>
</dbReference>
<evidence type="ECO:0000256" key="13">
    <source>
        <dbReference type="ARBA" id="ARBA00023180"/>
    </source>
</evidence>